<dbReference type="InParanoid" id="G0EGJ5"/>
<evidence type="ECO:0000313" key="2">
    <source>
        <dbReference type="Proteomes" id="UP000001037"/>
    </source>
</evidence>
<dbReference type="GeneID" id="80263364"/>
<name>G0EGJ5_PYRF1</name>
<dbReference type="RefSeq" id="WP_014026046.1">
    <property type="nucleotide sequence ID" value="NC_015931.1"/>
</dbReference>
<keyword evidence="2" id="KW-1185">Reference proteome</keyword>
<dbReference type="AlphaFoldDB" id="G0EGJ5"/>
<reference evidence="1 2" key="1">
    <citation type="journal article" date="2011" name="Stand. Genomic Sci.">
        <title>Complete genome sequence of the hyperthermophilic chemolithoautotroph Pyrolobus fumarii type strain (1A).</title>
        <authorList>
            <person name="Anderson I."/>
            <person name="Goker M."/>
            <person name="Nolan M."/>
            <person name="Lucas S."/>
            <person name="Hammon N."/>
            <person name="Deshpande S."/>
            <person name="Cheng J.F."/>
            <person name="Tapia R."/>
            <person name="Han C."/>
            <person name="Goodwin L."/>
            <person name="Pitluck S."/>
            <person name="Huntemann M."/>
            <person name="Liolios K."/>
            <person name="Ivanova N."/>
            <person name="Pagani I."/>
            <person name="Mavromatis K."/>
            <person name="Ovchinikova G."/>
            <person name="Pati A."/>
            <person name="Chen A."/>
            <person name="Palaniappan K."/>
            <person name="Land M."/>
            <person name="Hauser L."/>
            <person name="Brambilla E.M."/>
            <person name="Huber H."/>
            <person name="Yasawong M."/>
            <person name="Rohde M."/>
            <person name="Spring S."/>
            <person name="Abt B."/>
            <person name="Sikorski J."/>
            <person name="Wirth R."/>
            <person name="Detter J.C."/>
            <person name="Woyke T."/>
            <person name="Bristow J."/>
            <person name="Eisen J.A."/>
            <person name="Markowitz V."/>
            <person name="Hugenholtz P."/>
            <person name="Kyrpides N.C."/>
            <person name="Klenk H.P."/>
            <person name="Lapidus A."/>
        </authorList>
    </citation>
    <scope>NUCLEOTIDE SEQUENCE [LARGE SCALE GENOMIC DNA]</scope>
    <source>
        <strain evidence="2">DSM 11204 / 1A</strain>
    </source>
</reference>
<dbReference type="HOGENOM" id="CLU_3263951_0_0_2"/>
<gene>
    <name evidence="1" type="ordered locus">Pyrfu_0498</name>
</gene>
<dbReference type="EMBL" id="CP002838">
    <property type="protein sequence ID" value="AEM38369.1"/>
    <property type="molecule type" value="Genomic_DNA"/>
</dbReference>
<dbReference type="KEGG" id="pfm:Pyrfu_0498"/>
<accession>G0EGJ5</accession>
<sequence>MTRSSLERDYTLVPSGLAGRAVRALRENGFTVLGEGRARLG</sequence>
<dbReference type="Proteomes" id="UP000001037">
    <property type="component" value="Chromosome"/>
</dbReference>
<protein>
    <submittedName>
        <fullName evidence="1">Uncharacterized protein</fullName>
    </submittedName>
</protein>
<dbReference type="STRING" id="694429.Pyrfu_0498"/>
<evidence type="ECO:0000313" key="1">
    <source>
        <dbReference type="EMBL" id="AEM38369.1"/>
    </source>
</evidence>
<proteinExistence type="predicted"/>
<organism evidence="1 2">
    <name type="scientific">Pyrolobus fumarii (strain DSM 11204 / 1A)</name>
    <dbReference type="NCBI Taxonomy" id="694429"/>
    <lineage>
        <taxon>Archaea</taxon>
        <taxon>Thermoproteota</taxon>
        <taxon>Thermoprotei</taxon>
        <taxon>Desulfurococcales</taxon>
        <taxon>Pyrodictiaceae</taxon>
        <taxon>Pyrolobus</taxon>
    </lineage>
</organism>